<keyword evidence="2" id="KW-1185">Reference proteome</keyword>
<proteinExistence type="predicted"/>
<dbReference type="EMBL" id="CP040710">
    <property type="protein sequence ID" value="QCX00587.1"/>
    <property type="molecule type" value="Genomic_DNA"/>
</dbReference>
<dbReference type="RefSeq" id="WP_138852932.1">
    <property type="nucleotide sequence ID" value="NZ_CP040710.1"/>
</dbReference>
<organism evidence="1 2">
    <name type="scientific">Aggregatimonas sangjinii</name>
    <dbReference type="NCBI Taxonomy" id="2583587"/>
    <lineage>
        <taxon>Bacteria</taxon>
        <taxon>Pseudomonadati</taxon>
        <taxon>Bacteroidota</taxon>
        <taxon>Flavobacteriia</taxon>
        <taxon>Flavobacteriales</taxon>
        <taxon>Flavobacteriaceae</taxon>
        <taxon>Aggregatimonas</taxon>
    </lineage>
</organism>
<dbReference type="Proteomes" id="UP000310017">
    <property type="component" value="Chromosome"/>
</dbReference>
<dbReference type="AlphaFoldDB" id="A0A5B7SPY1"/>
<name>A0A5B7SPY1_9FLAO</name>
<evidence type="ECO:0000313" key="2">
    <source>
        <dbReference type="Proteomes" id="UP000310017"/>
    </source>
</evidence>
<dbReference type="KEGG" id="asag:FGM00_10890"/>
<gene>
    <name evidence="1" type="ORF">FGM00_10890</name>
</gene>
<accession>A0A5B7SPY1</accession>
<sequence>MMNYPNLIRLEEEIKVLLDYRLVEYQYEQVIVEAYYAMDKTVMCRIELFGSETTIAHRMAKYEAELKEGYYYEAEQKLINQMEPKSIKQAS</sequence>
<dbReference type="OrthoDB" id="1447883at2"/>
<evidence type="ECO:0000313" key="1">
    <source>
        <dbReference type="EMBL" id="QCX00587.1"/>
    </source>
</evidence>
<protein>
    <submittedName>
        <fullName evidence="1">Uncharacterized protein</fullName>
    </submittedName>
</protein>
<reference evidence="1 2" key="1">
    <citation type="submission" date="2019-05" db="EMBL/GenBank/DDBJ databases">
        <title>Genome sequencing of F202Z8.</title>
        <authorList>
            <person name="Kwon Y.M."/>
        </authorList>
    </citation>
    <scope>NUCLEOTIDE SEQUENCE [LARGE SCALE GENOMIC DNA]</scope>
    <source>
        <strain evidence="1 2">F202Z8</strain>
    </source>
</reference>